<dbReference type="EMBL" id="MU277188">
    <property type="protein sequence ID" value="KAI0068425.1"/>
    <property type="molecule type" value="Genomic_DNA"/>
</dbReference>
<evidence type="ECO:0000313" key="2">
    <source>
        <dbReference type="Proteomes" id="UP000814140"/>
    </source>
</evidence>
<gene>
    <name evidence="1" type="ORF">BV25DRAFT_1818832</name>
</gene>
<reference evidence="1" key="1">
    <citation type="submission" date="2021-03" db="EMBL/GenBank/DDBJ databases">
        <authorList>
            <consortium name="DOE Joint Genome Institute"/>
            <person name="Ahrendt S."/>
            <person name="Looney B.P."/>
            <person name="Miyauchi S."/>
            <person name="Morin E."/>
            <person name="Drula E."/>
            <person name="Courty P.E."/>
            <person name="Chicoki N."/>
            <person name="Fauchery L."/>
            <person name="Kohler A."/>
            <person name="Kuo A."/>
            <person name="Labutti K."/>
            <person name="Pangilinan J."/>
            <person name="Lipzen A."/>
            <person name="Riley R."/>
            <person name="Andreopoulos W."/>
            <person name="He G."/>
            <person name="Johnson J."/>
            <person name="Barry K.W."/>
            <person name="Grigoriev I.V."/>
            <person name="Nagy L."/>
            <person name="Hibbett D."/>
            <person name="Henrissat B."/>
            <person name="Matheny P.B."/>
            <person name="Labbe J."/>
            <person name="Martin F."/>
        </authorList>
    </citation>
    <scope>NUCLEOTIDE SEQUENCE</scope>
    <source>
        <strain evidence="1">HHB10654</strain>
    </source>
</reference>
<keyword evidence="2" id="KW-1185">Reference proteome</keyword>
<sequence length="291" mass="32580">MTTSTSSWHKIPLSLPFGLTTFIPSCIIASDMSIYESPDAHIALRAMYMSRRPQAGNTSSPSPPFNPSKSHVGKDTQRHPFGEISHTKNLGVGAFMKDVDFRKRPDGTIVALPSQDAGLERVGRTIYGQSTPICHGRPAGRQRWPAEEEPRRAWRSENYDCPTLQQVERRNAQQDAAEKARMTMWAANQEDAKRRKQAIESARAYADAMPWAVPKRLACVVTVTVHGLWPGGGFLTGGVEGSSGRGDQERRPDLRPIYQCGCLRGMPGRRFYGRDIEYISRQAYNGKRWDM</sequence>
<comment type="caution">
    <text evidence="1">The sequence shown here is derived from an EMBL/GenBank/DDBJ whole genome shotgun (WGS) entry which is preliminary data.</text>
</comment>
<dbReference type="Proteomes" id="UP000814140">
    <property type="component" value="Unassembled WGS sequence"/>
</dbReference>
<proteinExistence type="predicted"/>
<accession>A0ACB8TJ68</accession>
<protein>
    <submittedName>
        <fullName evidence="1">Uncharacterized protein</fullName>
    </submittedName>
</protein>
<reference evidence="1" key="2">
    <citation type="journal article" date="2022" name="New Phytol.">
        <title>Evolutionary transition to the ectomycorrhizal habit in the genomes of a hyperdiverse lineage of mushroom-forming fungi.</title>
        <authorList>
            <person name="Looney B."/>
            <person name="Miyauchi S."/>
            <person name="Morin E."/>
            <person name="Drula E."/>
            <person name="Courty P.E."/>
            <person name="Kohler A."/>
            <person name="Kuo A."/>
            <person name="LaButti K."/>
            <person name="Pangilinan J."/>
            <person name="Lipzen A."/>
            <person name="Riley R."/>
            <person name="Andreopoulos W."/>
            <person name="He G."/>
            <person name="Johnson J."/>
            <person name="Nolan M."/>
            <person name="Tritt A."/>
            <person name="Barry K.W."/>
            <person name="Grigoriev I.V."/>
            <person name="Nagy L.G."/>
            <person name="Hibbett D."/>
            <person name="Henrissat B."/>
            <person name="Matheny P.B."/>
            <person name="Labbe J."/>
            <person name="Martin F.M."/>
        </authorList>
    </citation>
    <scope>NUCLEOTIDE SEQUENCE</scope>
    <source>
        <strain evidence="1">HHB10654</strain>
    </source>
</reference>
<evidence type="ECO:0000313" key="1">
    <source>
        <dbReference type="EMBL" id="KAI0068425.1"/>
    </source>
</evidence>
<name>A0ACB8TJ68_9AGAM</name>
<organism evidence="1 2">
    <name type="scientific">Artomyces pyxidatus</name>
    <dbReference type="NCBI Taxonomy" id="48021"/>
    <lineage>
        <taxon>Eukaryota</taxon>
        <taxon>Fungi</taxon>
        <taxon>Dikarya</taxon>
        <taxon>Basidiomycota</taxon>
        <taxon>Agaricomycotina</taxon>
        <taxon>Agaricomycetes</taxon>
        <taxon>Russulales</taxon>
        <taxon>Auriscalpiaceae</taxon>
        <taxon>Artomyces</taxon>
    </lineage>
</organism>